<evidence type="ECO:0000313" key="8">
    <source>
        <dbReference type="Proteomes" id="UP001438077"/>
    </source>
</evidence>
<organism evidence="7 8">
    <name type="scientific">Proteus faecis</name>
    <dbReference type="NCBI Taxonomy" id="2050967"/>
    <lineage>
        <taxon>Bacteria</taxon>
        <taxon>Pseudomonadati</taxon>
        <taxon>Pseudomonadota</taxon>
        <taxon>Gammaproteobacteria</taxon>
        <taxon>Enterobacterales</taxon>
        <taxon>Morganellaceae</taxon>
        <taxon>Proteus</taxon>
    </lineage>
</organism>
<feature type="domain" description="VENN motif-containing" evidence="6">
    <location>
        <begin position="670"/>
        <end position="720"/>
    </location>
</feature>
<dbReference type="InterPro" id="IPR006914">
    <property type="entry name" value="VENN_dom"/>
</dbReference>
<keyword evidence="3" id="KW-1266">Target cell cytoplasm</keyword>
<name>A0ABZ3EIZ5_9GAMM</name>
<feature type="compositionally biased region" description="Polar residues" evidence="5">
    <location>
        <begin position="437"/>
        <end position="455"/>
    </location>
</feature>
<evidence type="ECO:0000256" key="4">
    <source>
        <dbReference type="ARBA" id="ARBA00023026"/>
    </source>
</evidence>
<evidence type="ECO:0000259" key="6">
    <source>
        <dbReference type="Pfam" id="PF04829"/>
    </source>
</evidence>
<dbReference type="Pfam" id="PF04829">
    <property type="entry name" value="PT-VENN"/>
    <property type="match status" value="1"/>
</dbReference>
<sequence>MSTQGDVSIAAGNKLHVGGADLIAQKDLNLTGDSVQIDPGYDERTRTETFETKQSGLTLALSGTVGGALNTAVSTAQQARKESDGRLSALQNTKAVLSGVQAQQAYELDGLKTEAANDYNTANNLKPSNDGYQKGETNTVGVSVSYGSQSSKSETYTNSRQSQGSTLNAGQNLSITATGKNKNSNPDSGNITVAGSELKAGKDLSLSATQDINLVSAQNTEQTTGKNSSQGSNVGIGIGVGSGGYGITVSAGVNVGKGHEKGNGLTHTETTLDAGHKLTLNSGQDTTLKGAQVSGEQVTVKVGRDLTLQSEQDSDRYDAKQQEVSVGGGYTLGGTPNINISASKDKIHSNYDSVKEQTGIFAGKGGFDISAKEHTQLDGAVMASTADKDKNRLDTSTLGWKDIDNKADFTAEHTGGSMGTGGPIGSQLLTNAAGGLLSNTNNSGQSEGTTKSAVSDGTIIVRHDDKQKQDVNTLNRDTDHANDGSINPIFDKEKEQNRLKQSQLIGEIGNQTMDIIRAEGEIAGYKAQKDPDALATAKEQLEEKAKENNLSEVPTEAQIQQRAYDNAMAQYGTGSDVQKVAQAVTGLLQGLAGDNLAGALANASSPYLATLIKQQVGEENKAANAMAHAVLGAVVAELNNQSAAAGGLGAGGGELSAQFILNTLFEGKKVSDLSEKEKQQVSALSQLAAGLAGGLITGDVAGAITAAQAGKNAVENNSLTGDKTRESLKQSNEWWKQQVRETLGENLASQVTNGILNAIAETGDVALFAGDSAFDATAAVVTCGLGDSYCQQAISDLNKKDQAVSNAVNALTSGESWEAVKDTVNKAAEGDQKALENLAGMLTTILTPAKALTTVEKGSVLVEKGTAVASGKPKWLQDIQAGNKFNAEQSKNYPYNELYVNKPDGSGYYRVDSYNPATGEIVSRKFTQFSEITETTAKNYIREAVNKYPAGATISKVPSSGSLAGDTLRGSNILEIPPQIKPIPQSVLDAADKAGVIIRDTNGKIYP</sequence>
<dbReference type="RefSeq" id="WP_342639598.1">
    <property type="nucleotide sequence ID" value="NZ_CP095785.1"/>
</dbReference>
<proteinExistence type="predicted"/>
<dbReference type="InterPro" id="IPR025157">
    <property type="entry name" value="Hemagglutinin_rpt"/>
</dbReference>
<feature type="region of interest" description="Disordered" evidence="5">
    <location>
        <begin position="120"/>
        <end position="171"/>
    </location>
</feature>
<gene>
    <name evidence="7" type="ORF">MYW70_12775</name>
</gene>
<evidence type="ECO:0000313" key="7">
    <source>
        <dbReference type="EMBL" id="XAG30810.1"/>
    </source>
</evidence>
<protein>
    <submittedName>
        <fullName evidence="7">Hemagglutinin repeat-containing protein</fullName>
    </submittedName>
</protein>
<accession>A0ABZ3EIZ5</accession>
<feature type="compositionally biased region" description="Polar residues" evidence="5">
    <location>
        <begin position="154"/>
        <end position="171"/>
    </location>
</feature>
<feature type="compositionally biased region" description="Low complexity" evidence="5">
    <location>
        <begin position="140"/>
        <end position="153"/>
    </location>
</feature>
<keyword evidence="4" id="KW-0843">Virulence</keyword>
<evidence type="ECO:0000256" key="1">
    <source>
        <dbReference type="ARBA" id="ARBA00004219"/>
    </source>
</evidence>
<keyword evidence="8" id="KW-1185">Reference proteome</keyword>
<evidence type="ECO:0000256" key="3">
    <source>
        <dbReference type="ARBA" id="ARBA00022913"/>
    </source>
</evidence>
<dbReference type="EMBL" id="CP095785">
    <property type="protein sequence ID" value="XAG30810.1"/>
    <property type="molecule type" value="Genomic_DNA"/>
</dbReference>
<comment type="subcellular location">
    <subcellularLocation>
        <location evidence="1">Target cell</location>
        <location evidence="1">Target cell cytoplasm</location>
    </subcellularLocation>
</comment>
<reference evidence="7 8" key="1">
    <citation type="submission" date="2022-03" db="EMBL/GenBank/DDBJ databases">
        <title>Sea Food Isolates.</title>
        <authorList>
            <person name="Li C."/>
        </authorList>
    </citation>
    <scope>NUCLEOTIDE SEQUENCE [LARGE SCALE GENOMIC DNA]</scope>
    <source>
        <strain evidence="7 8">19MO01SH08</strain>
    </source>
</reference>
<dbReference type="Pfam" id="PF13332">
    <property type="entry name" value="Fil_haemagg_2"/>
    <property type="match status" value="1"/>
</dbReference>
<feature type="compositionally biased region" description="Polar residues" evidence="5">
    <location>
        <begin position="120"/>
        <end position="139"/>
    </location>
</feature>
<dbReference type="Proteomes" id="UP001438077">
    <property type="component" value="Chromosome"/>
</dbReference>
<evidence type="ECO:0000256" key="5">
    <source>
        <dbReference type="SAM" id="MobiDB-lite"/>
    </source>
</evidence>
<keyword evidence="2" id="KW-0800">Toxin</keyword>
<evidence type="ECO:0000256" key="2">
    <source>
        <dbReference type="ARBA" id="ARBA00022656"/>
    </source>
</evidence>
<feature type="region of interest" description="Disordered" evidence="5">
    <location>
        <begin position="435"/>
        <end position="495"/>
    </location>
</feature>